<sequence>MQTPTLQAQVQRIAQALGEAERTGDEEAKIPLYRQLLKLLPDLALAHAHLAALLLERDREDEALPHVEHALALPQDDQVDSLLFDELAKRPRFNGHLVKAQQWYDAKPNLWRFKLLLAALNRIEAHADAEQLILRTLEQPLPSSEQTQVLNLLAQLYYNTGRFHESVACCQLGLEQAPDSVPLNFNYAVAQEQVARYREAFEAYAKVLRLDPEHVATHNNLALLMLRLGEFEQGWQQYEWRWAEVQKEHNQFFSIPRWQGESLEGKTLLVWAEQGIGDHIMFASMLEELTKLGGTIHYEIYERLDALFSRSFPSVQFVRRELQGTAKDGAQVMHRQTWPRSDYQIPMGSLPALLRPNLESFPRQPHYLQADPAMAAELRQDYQQRFPGKRLIGVSWRGGTSVSNEKQSRIIPIPSLAILAAQPDVQLVNLQYGDTSTERERARENGFEIHHDESVNPLHDMDRQAAQIAALDAVVSIDNTTVHLAGAIGVPTYALLPLNPNWRWGLEEGPSYWYPSVRRVRNHKLNEWDDVLTRVAGQLRGDGILQEGSIA</sequence>
<gene>
    <name evidence="4" type="ORF">PKB_1648</name>
</gene>
<dbReference type="Pfam" id="PF13181">
    <property type="entry name" value="TPR_8"/>
    <property type="match status" value="2"/>
</dbReference>
<evidence type="ECO:0008006" key="6">
    <source>
        <dbReference type="Google" id="ProtNLM"/>
    </source>
</evidence>
<reference evidence="4 5" key="2">
    <citation type="submission" date="2014-05" db="EMBL/GenBank/DDBJ databases">
        <title>Genome sequence of the 3-chlorobenzoate degrading bacterium Pseudomonas knackmussii B13 shows multiple evidence for horizontal gene transfer.</title>
        <authorList>
            <person name="Miyazaki R."/>
            <person name="Bertelli C."/>
            <person name="Falquet L."/>
            <person name="Robinson-Rechavi M."/>
            <person name="Gharib W."/>
            <person name="Roy S."/>
            <person name="Van der Meer J.R."/>
        </authorList>
    </citation>
    <scope>NUCLEOTIDE SEQUENCE [LARGE SCALE GENOMIC DNA]</scope>
    <source>
        <strain evidence="4 5">B13</strain>
    </source>
</reference>
<dbReference type="KEGG" id="pkc:PKB_1648"/>
<organism evidence="4 5">
    <name type="scientific">Pseudomonas knackmussii (strain DSM 6978 / CCUG 54928 / LMG 23759 / B13)</name>
    <dbReference type="NCBI Taxonomy" id="1301098"/>
    <lineage>
        <taxon>Bacteria</taxon>
        <taxon>Pseudomonadati</taxon>
        <taxon>Pseudomonadota</taxon>
        <taxon>Gammaproteobacteria</taxon>
        <taxon>Pseudomonadales</taxon>
        <taxon>Pseudomonadaceae</taxon>
        <taxon>Pseudomonas</taxon>
    </lineage>
</organism>
<dbReference type="PROSITE" id="PS50005">
    <property type="entry name" value="TPR"/>
    <property type="match status" value="1"/>
</dbReference>
<dbReference type="HOGENOM" id="CLU_010140_1_1_6"/>
<dbReference type="OrthoDB" id="238183at2"/>
<evidence type="ECO:0000313" key="4">
    <source>
        <dbReference type="EMBL" id="CDF83006.1"/>
    </source>
</evidence>
<dbReference type="EMBL" id="HG322950">
    <property type="protein sequence ID" value="CDF83006.1"/>
    <property type="molecule type" value="Genomic_DNA"/>
</dbReference>
<dbReference type="SMART" id="SM00028">
    <property type="entry name" value="TPR"/>
    <property type="match status" value="3"/>
</dbReference>
<proteinExistence type="predicted"/>
<dbReference type="Gene3D" id="1.25.40.10">
    <property type="entry name" value="Tetratricopeptide repeat domain"/>
    <property type="match status" value="2"/>
</dbReference>
<dbReference type="eggNOG" id="COG0859">
    <property type="taxonomic scope" value="Bacteria"/>
</dbReference>
<reference evidence="4 5" key="1">
    <citation type="submission" date="2013-03" db="EMBL/GenBank/DDBJ databases">
        <authorList>
            <person name="Linke B."/>
        </authorList>
    </citation>
    <scope>NUCLEOTIDE SEQUENCE [LARGE SCALE GENOMIC DNA]</scope>
    <source>
        <strain evidence="4 5">B13</strain>
    </source>
</reference>
<feature type="repeat" description="TPR" evidence="3">
    <location>
        <begin position="181"/>
        <end position="214"/>
    </location>
</feature>
<keyword evidence="5" id="KW-1185">Reference proteome</keyword>
<accession>A0A024HDN8</accession>
<dbReference type="PANTHER" id="PTHR44943:SF8">
    <property type="entry name" value="TPR REPEAT-CONTAINING PROTEIN MJ0263"/>
    <property type="match status" value="1"/>
</dbReference>
<dbReference type="InterPro" id="IPR051685">
    <property type="entry name" value="Ycf3/AcsC/BcsC/TPR_MFPF"/>
</dbReference>
<dbReference type="SUPFAM" id="SSF53756">
    <property type="entry name" value="UDP-Glycosyltransferase/glycogen phosphorylase"/>
    <property type="match status" value="1"/>
</dbReference>
<evidence type="ECO:0000313" key="5">
    <source>
        <dbReference type="Proteomes" id="UP000025241"/>
    </source>
</evidence>
<dbReference type="InterPro" id="IPR019734">
    <property type="entry name" value="TPR_rpt"/>
</dbReference>
<dbReference type="AlphaFoldDB" id="A0A024HDN8"/>
<name>A0A024HDN8_PSEKB</name>
<evidence type="ECO:0000256" key="2">
    <source>
        <dbReference type="ARBA" id="ARBA00022803"/>
    </source>
</evidence>
<evidence type="ECO:0000256" key="1">
    <source>
        <dbReference type="ARBA" id="ARBA00022737"/>
    </source>
</evidence>
<dbReference type="SUPFAM" id="SSF48452">
    <property type="entry name" value="TPR-like"/>
    <property type="match status" value="1"/>
</dbReference>
<dbReference type="Gene3D" id="3.40.50.2000">
    <property type="entry name" value="Glycogen Phosphorylase B"/>
    <property type="match status" value="1"/>
</dbReference>
<dbReference type="STRING" id="1301098.PKB_1648"/>
<keyword evidence="2 3" id="KW-0802">TPR repeat</keyword>
<dbReference type="InterPro" id="IPR011990">
    <property type="entry name" value="TPR-like_helical_dom_sf"/>
</dbReference>
<dbReference type="eggNOG" id="COG0457">
    <property type="taxonomic scope" value="Bacteria"/>
</dbReference>
<dbReference type="PANTHER" id="PTHR44943">
    <property type="entry name" value="CELLULOSE SYNTHASE OPERON PROTEIN C"/>
    <property type="match status" value="1"/>
</dbReference>
<dbReference type="Proteomes" id="UP000025241">
    <property type="component" value="Chromosome I"/>
</dbReference>
<dbReference type="PATRIC" id="fig|1301098.3.peg.1640"/>
<protein>
    <recommendedName>
        <fullName evidence="6">TPR repeat-containing protein</fullName>
    </recommendedName>
</protein>
<keyword evidence="1" id="KW-0677">Repeat</keyword>
<dbReference type="RefSeq" id="WP_043250631.1">
    <property type="nucleotide sequence ID" value="NZ_HG322950.1"/>
</dbReference>
<evidence type="ECO:0000256" key="3">
    <source>
        <dbReference type="PROSITE-ProRule" id="PRU00339"/>
    </source>
</evidence>